<evidence type="ECO:0000256" key="1">
    <source>
        <dbReference type="ARBA" id="ARBA00010365"/>
    </source>
</evidence>
<feature type="region of interest" description="Disordered" evidence="2">
    <location>
        <begin position="121"/>
        <end position="203"/>
    </location>
</feature>
<dbReference type="InterPro" id="IPR039574">
    <property type="entry name" value="OGFr"/>
</dbReference>
<reference evidence="4" key="1">
    <citation type="journal article" date="2020" name="Stud. Mycol.">
        <title>101 Dothideomycetes genomes: a test case for predicting lifestyles and emergence of pathogens.</title>
        <authorList>
            <person name="Haridas S."/>
            <person name="Albert R."/>
            <person name="Binder M."/>
            <person name="Bloem J."/>
            <person name="Labutti K."/>
            <person name="Salamov A."/>
            <person name="Andreopoulos B."/>
            <person name="Baker S."/>
            <person name="Barry K."/>
            <person name="Bills G."/>
            <person name="Bluhm B."/>
            <person name="Cannon C."/>
            <person name="Castanera R."/>
            <person name="Culley D."/>
            <person name="Daum C."/>
            <person name="Ezra D."/>
            <person name="Gonzalez J."/>
            <person name="Henrissat B."/>
            <person name="Kuo A."/>
            <person name="Liang C."/>
            <person name="Lipzen A."/>
            <person name="Lutzoni F."/>
            <person name="Magnuson J."/>
            <person name="Mondo S."/>
            <person name="Nolan M."/>
            <person name="Ohm R."/>
            <person name="Pangilinan J."/>
            <person name="Park H.-J."/>
            <person name="Ramirez L."/>
            <person name="Alfaro M."/>
            <person name="Sun H."/>
            <person name="Tritt A."/>
            <person name="Yoshinaga Y."/>
            <person name="Zwiers L.-H."/>
            <person name="Turgeon B."/>
            <person name="Goodwin S."/>
            <person name="Spatafora J."/>
            <person name="Crous P."/>
            <person name="Grigoriev I."/>
        </authorList>
    </citation>
    <scope>NUCLEOTIDE SEQUENCE</scope>
    <source>
        <strain evidence="4">CBS 113818</strain>
    </source>
</reference>
<proteinExistence type="inferred from homology"/>
<keyword evidence="5" id="KW-1185">Reference proteome</keyword>
<dbReference type="EMBL" id="MU006223">
    <property type="protein sequence ID" value="KAF2827918.1"/>
    <property type="molecule type" value="Genomic_DNA"/>
</dbReference>
<dbReference type="OrthoDB" id="9030204at2759"/>
<dbReference type="GO" id="GO:0016020">
    <property type="term" value="C:membrane"/>
    <property type="evidence" value="ECO:0007669"/>
    <property type="project" value="InterPro"/>
</dbReference>
<dbReference type="Pfam" id="PF04664">
    <property type="entry name" value="OGFr_N"/>
    <property type="match status" value="2"/>
</dbReference>
<dbReference type="Proteomes" id="UP000799424">
    <property type="component" value="Unassembled WGS sequence"/>
</dbReference>
<feature type="region of interest" description="Disordered" evidence="2">
    <location>
        <begin position="1"/>
        <end position="20"/>
    </location>
</feature>
<organism evidence="4 5">
    <name type="scientific">Ophiobolus disseminans</name>
    <dbReference type="NCBI Taxonomy" id="1469910"/>
    <lineage>
        <taxon>Eukaryota</taxon>
        <taxon>Fungi</taxon>
        <taxon>Dikarya</taxon>
        <taxon>Ascomycota</taxon>
        <taxon>Pezizomycotina</taxon>
        <taxon>Dothideomycetes</taxon>
        <taxon>Pleosporomycetidae</taxon>
        <taxon>Pleosporales</taxon>
        <taxon>Pleosporineae</taxon>
        <taxon>Phaeosphaeriaceae</taxon>
        <taxon>Ophiobolus</taxon>
    </lineage>
</organism>
<gene>
    <name evidence="4" type="ORF">CC86DRAFT_369117</name>
</gene>
<comment type="similarity">
    <text evidence="1">Belongs to the opioid growth factor receptor family.</text>
</comment>
<evidence type="ECO:0000313" key="5">
    <source>
        <dbReference type="Proteomes" id="UP000799424"/>
    </source>
</evidence>
<dbReference type="InterPro" id="IPR006757">
    <property type="entry name" value="OGF_rcpt"/>
</dbReference>
<feature type="compositionally biased region" description="Basic and acidic residues" evidence="2">
    <location>
        <begin position="169"/>
        <end position="186"/>
    </location>
</feature>
<feature type="region of interest" description="Disordered" evidence="2">
    <location>
        <begin position="309"/>
        <end position="339"/>
    </location>
</feature>
<protein>
    <recommendedName>
        <fullName evidence="3">Opioid growth factor receptor (OGFr) conserved domain-containing protein</fullName>
    </recommendedName>
</protein>
<evidence type="ECO:0000256" key="2">
    <source>
        <dbReference type="SAM" id="MobiDB-lite"/>
    </source>
</evidence>
<dbReference type="PANTHER" id="PTHR14015">
    <property type="entry name" value="OPIOID GROWTH FACTOR RECEPTOR OGFR ZETA-TYPE OPIOID RECEPTOR"/>
    <property type="match status" value="1"/>
</dbReference>
<feature type="domain" description="Opioid growth factor receptor (OGFr) conserved" evidence="3">
    <location>
        <begin position="210"/>
        <end position="249"/>
    </location>
</feature>
<feature type="compositionally biased region" description="Polar residues" evidence="2">
    <location>
        <begin position="188"/>
        <end position="203"/>
    </location>
</feature>
<feature type="domain" description="Opioid growth factor receptor (OGFr) conserved" evidence="3">
    <location>
        <begin position="50"/>
        <end position="115"/>
    </location>
</feature>
<evidence type="ECO:0000259" key="3">
    <source>
        <dbReference type="Pfam" id="PF04664"/>
    </source>
</evidence>
<sequence length="339" mass="38823">MSLKRFKFPGMTSTPPSKTASKTPLIVRFYDPDVQARDAHDRKQEHILSWPDSQLERCHNYIQMLFPVPEGSAFNWEAPIIDRETMDAFRSRSELRSRLRWSFERMLDFYGFEVKLQPEETEAKEVEAADDPVAGSVEDKKEGAEDALPDTKSSPEVAPESNTEEAITDEGKGKEPESKDATKEEPAEQSSATTVPPSAHTKTAASCGYDVVRSSHWAKSFKGWAVRFDHNHLRITRILRCLRILGLQTECDAFFAALKEVYEDPAFKISERSMSYWTRAVTRPLYIAPDDERIDWLREWEREQEALKASEEDAKVEKKGEEDRAEIEADKEAEAKKEL</sequence>
<dbReference type="AlphaFoldDB" id="A0A6A7A562"/>
<evidence type="ECO:0000313" key="4">
    <source>
        <dbReference type="EMBL" id="KAF2827918.1"/>
    </source>
</evidence>
<dbReference type="GO" id="GO:0140625">
    <property type="term" value="F:opioid growth factor receptor activity"/>
    <property type="evidence" value="ECO:0007669"/>
    <property type="project" value="InterPro"/>
</dbReference>
<name>A0A6A7A562_9PLEO</name>
<accession>A0A6A7A562</accession>
<dbReference type="PANTHER" id="PTHR14015:SF2">
    <property type="entry name" value="OPIOID GROWTH FACTOR RECEPTOR (OGFR) CONSERVED DOMAIN-CONTAINING PROTEIN"/>
    <property type="match status" value="1"/>
</dbReference>